<evidence type="ECO:0000313" key="2">
    <source>
        <dbReference type="Proteomes" id="UP000821845"/>
    </source>
</evidence>
<sequence length="98" mass="11272">MESSDSSTSGDDDNLSTFSDELEMDAEEGSPERPYKYKHKCHMCPKAFGKARDLTIHIRRHRKCKPYACKDCGKTFCTPFELEQHARSHTGERPFKCP</sequence>
<accession>A0ACB7RU78</accession>
<name>A0ACB7RU78_HYAAI</name>
<proteinExistence type="predicted"/>
<dbReference type="EMBL" id="CM023487">
    <property type="protein sequence ID" value="KAH6925362.1"/>
    <property type="molecule type" value="Genomic_DNA"/>
</dbReference>
<dbReference type="Proteomes" id="UP000821845">
    <property type="component" value="Chromosome 7"/>
</dbReference>
<reference evidence="1" key="1">
    <citation type="submission" date="2020-05" db="EMBL/GenBank/DDBJ databases">
        <title>Large-scale comparative analyses of tick genomes elucidate their genetic diversity and vector capacities.</title>
        <authorList>
            <person name="Jia N."/>
            <person name="Wang J."/>
            <person name="Shi W."/>
            <person name="Du L."/>
            <person name="Sun Y."/>
            <person name="Zhan W."/>
            <person name="Jiang J."/>
            <person name="Wang Q."/>
            <person name="Zhang B."/>
            <person name="Ji P."/>
            <person name="Sakyi L.B."/>
            <person name="Cui X."/>
            <person name="Yuan T."/>
            <person name="Jiang B."/>
            <person name="Yang W."/>
            <person name="Lam T.T.-Y."/>
            <person name="Chang Q."/>
            <person name="Ding S."/>
            <person name="Wang X."/>
            <person name="Zhu J."/>
            <person name="Ruan X."/>
            <person name="Zhao L."/>
            <person name="Wei J."/>
            <person name="Que T."/>
            <person name="Du C."/>
            <person name="Cheng J."/>
            <person name="Dai P."/>
            <person name="Han X."/>
            <person name="Huang E."/>
            <person name="Gao Y."/>
            <person name="Liu J."/>
            <person name="Shao H."/>
            <person name="Ye R."/>
            <person name="Li L."/>
            <person name="Wei W."/>
            <person name="Wang X."/>
            <person name="Wang C."/>
            <person name="Yang T."/>
            <person name="Huo Q."/>
            <person name="Li W."/>
            <person name="Guo W."/>
            <person name="Chen H."/>
            <person name="Zhou L."/>
            <person name="Ni X."/>
            <person name="Tian J."/>
            <person name="Zhou Y."/>
            <person name="Sheng Y."/>
            <person name="Liu T."/>
            <person name="Pan Y."/>
            <person name="Xia L."/>
            <person name="Li J."/>
            <person name="Zhao F."/>
            <person name="Cao W."/>
        </authorList>
    </citation>
    <scope>NUCLEOTIDE SEQUENCE</scope>
    <source>
        <strain evidence="1">Hyas-2018</strain>
    </source>
</reference>
<evidence type="ECO:0000313" key="1">
    <source>
        <dbReference type="EMBL" id="KAH6925362.1"/>
    </source>
</evidence>
<keyword evidence="2" id="KW-1185">Reference proteome</keyword>
<organism evidence="1 2">
    <name type="scientific">Hyalomma asiaticum</name>
    <name type="common">Tick</name>
    <dbReference type="NCBI Taxonomy" id="266040"/>
    <lineage>
        <taxon>Eukaryota</taxon>
        <taxon>Metazoa</taxon>
        <taxon>Ecdysozoa</taxon>
        <taxon>Arthropoda</taxon>
        <taxon>Chelicerata</taxon>
        <taxon>Arachnida</taxon>
        <taxon>Acari</taxon>
        <taxon>Parasitiformes</taxon>
        <taxon>Ixodida</taxon>
        <taxon>Ixodoidea</taxon>
        <taxon>Ixodidae</taxon>
        <taxon>Hyalomminae</taxon>
        <taxon>Hyalomma</taxon>
    </lineage>
</organism>
<comment type="caution">
    <text evidence="1">The sequence shown here is derived from an EMBL/GenBank/DDBJ whole genome shotgun (WGS) entry which is preliminary data.</text>
</comment>
<gene>
    <name evidence="1" type="ORF">HPB50_004009</name>
</gene>
<protein>
    <submittedName>
        <fullName evidence="1">Uncharacterized protein</fullName>
    </submittedName>
</protein>